<sequence>MRLFLTLIAVVVTGISCGSGNETQEPATSALDAGRSFIDDCLKGRFKQAAFYMIKDDENVAGLAKLEESFNSKGSSDKSQYKQASIMIENVETVNDSTTILSYRNSFDRIARKLKVIKRQETWLVDFKYTFSGNM</sequence>
<gene>
    <name evidence="1" type="ORF">ESB13_07675</name>
</gene>
<dbReference type="EMBL" id="SDHZ01000001">
    <property type="protein sequence ID" value="RXK86674.1"/>
    <property type="molecule type" value="Genomic_DNA"/>
</dbReference>
<dbReference type="RefSeq" id="WP_129002421.1">
    <property type="nucleotide sequence ID" value="NZ_SDHZ01000001.1"/>
</dbReference>
<comment type="caution">
    <text evidence="1">The sequence shown here is derived from an EMBL/GenBank/DDBJ whole genome shotgun (WGS) entry which is preliminary data.</text>
</comment>
<accession>A0A4Q1DB49</accession>
<dbReference type="PROSITE" id="PS51257">
    <property type="entry name" value="PROKAR_LIPOPROTEIN"/>
    <property type="match status" value="1"/>
</dbReference>
<reference evidence="1 2" key="1">
    <citation type="submission" date="2019-01" db="EMBL/GenBank/DDBJ databases">
        <title>Filimonas sp. strain TTM-71.</title>
        <authorList>
            <person name="Chen W.-M."/>
        </authorList>
    </citation>
    <scope>NUCLEOTIDE SEQUENCE [LARGE SCALE GENOMIC DNA]</scope>
    <source>
        <strain evidence="1 2">TTM-71</strain>
    </source>
</reference>
<name>A0A4Q1DB49_9BACT</name>
<dbReference type="OrthoDB" id="671785at2"/>
<dbReference type="Proteomes" id="UP000290545">
    <property type="component" value="Unassembled WGS sequence"/>
</dbReference>
<protein>
    <recommendedName>
        <fullName evidence="3">DUF4878 domain-containing protein</fullName>
    </recommendedName>
</protein>
<evidence type="ECO:0000313" key="1">
    <source>
        <dbReference type="EMBL" id="RXK86674.1"/>
    </source>
</evidence>
<keyword evidence="2" id="KW-1185">Reference proteome</keyword>
<evidence type="ECO:0000313" key="2">
    <source>
        <dbReference type="Proteomes" id="UP000290545"/>
    </source>
</evidence>
<organism evidence="1 2">
    <name type="scientific">Filimonas effusa</name>
    <dbReference type="NCBI Taxonomy" id="2508721"/>
    <lineage>
        <taxon>Bacteria</taxon>
        <taxon>Pseudomonadati</taxon>
        <taxon>Bacteroidota</taxon>
        <taxon>Chitinophagia</taxon>
        <taxon>Chitinophagales</taxon>
        <taxon>Chitinophagaceae</taxon>
        <taxon>Filimonas</taxon>
    </lineage>
</organism>
<evidence type="ECO:0008006" key="3">
    <source>
        <dbReference type="Google" id="ProtNLM"/>
    </source>
</evidence>
<dbReference type="AlphaFoldDB" id="A0A4Q1DB49"/>
<proteinExistence type="predicted"/>